<feature type="repeat" description="TPR" evidence="1">
    <location>
        <begin position="1408"/>
        <end position="1441"/>
    </location>
</feature>
<evidence type="ECO:0000259" key="3">
    <source>
        <dbReference type="PROSITE" id="PS50011"/>
    </source>
</evidence>
<dbReference type="Proteomes" id="UP000688947">
    <property type="component" value="Unassembled WGS sequence"/>
</dbReference>
<dbReference type="SMART" id="SM00028">
    <property type="entry name" value="TPR"/>
    <property type="match status" value="9"/>
</dbReference>
<protein>
    <recommendedName>
        <fullName evidence="3">Protein kinase domain-containing protein</fullName>
    </recommendedName>
</protein>
<dbReference type="GO" id="GO:0005524">
    <property type="term" value="F:ATP binding"/>
    <property type="evidence" value="ECO:0007669"/>
    <property type="project" value="InterPro"/>
</dbReference>
<dbReference type="Pfam" id="PF07714">
    <property type="entry name" value="PK_Tyr_Ser-Thr"/>
    <property type="match status" value="1"/>
</dbReference>
<feature type="compositionally biased region" description="Basic and acidic residues" evidence="2">
    <location>
        <begin position="884"/>
        <end position="893"/>
    </location>
</feature>
<proteinExistence type="predicted"/>
<dbReference type="Pfam" id="PF13181">
    <property type="entry name" value="TPR_8"/>
    <property type="match status" value="1"/>
</dbReference>
<evidence type="ECO:0000313" key="4">
    <source>
        <dbReference type="EMBL" id="KAG6944984.1"/>
    </source>
</evidence>
<dbReference type="OrthoDB" id="2423701at2759"/>
<accession>A0A8T1TS78</accession>
<feature type="domain" description="Protein kinase" evidence="3">
    <location>
        <begin position="338"/>
        <end position="656"/>
    </location>
</feature>
<feature type="region of interest" description="Disordered" evidence="2">
    <location>
        <begin position="872"/>
        <end position="896"/>
    </location>
</feature>
<dbReference type="PROSITE" id="PS50005">
    <property type="entry name" value="TPR"/>
    <property type="match status" value="5"/>
</dbReference>
<comment type="caution">
    <text evidence="4">The sequence shown here is derived from an EMBL/GenBank/DDBJ whole genome shotgun (WGS) entry which is preliminary data.</text>
</comment>
<feature type="repeat" description="TPR" evidence="1">
    <location>
        <begin position="1464"/>
        <end position="1497"/>
    </location>
</feature>
<dbReference type="GO" id="GO:0004672">
    <property type="term" value="F:protein kinase activity"/>
    <property type="evidence" value="ECO:0007669"/>
    <property type="project" value="InterPro"/>
</dbReference>
<feature type="repeat" description="TPR" evidence="1">
    <location>
        <begin position="1537"/>
        <end position="1570"/>
    </location>
</feature>
<dbReference type="InterPro" id="IPR019734">
    <property type="entry name" value="TPR_rpt"/>
</dbReference>
<evidence type="ECO:0000256" key="1">
    <source>
        <dbReference type="PROSITE-ProRule" id="PRU00339"/>
    </source>
</evidence>
<organism evidence="4 5">
    <name type="scientific">Phytophthora cactorum</name>
    <dbReference type="NCBI Taxonomy" id="29920"/>
    <lineage>
        <taxon>Eukaryota</taxon>
        <taxon>Sar</taxon>
        <taxon>Stramenopiles</taxon>
        <taxon>Oomycota</taxon>
        <taxon>Peronosporomycetes</taxon>
        <taxon>Peronosporales</taxon>
        <taxon>Peronosporaceae</taxon>
        <taxon>Phytophthora</taxon>
    </lineage>
</organism>
<dbReference type="Pfam" id="PF13432">
    <property type="entry name" value="TPR_16"/>
    <property type="match status" value="1"/>
</dbReference>
<feature type="repeat" description="TPR" evidence="1">
    <location>
        <begin position="1271"/>
        <end position="1304"/>
    </location>
</feature>
<dbReference type="PANTHER" id="PTHR44200">
    <property type="entry name" value="DNAJ HOMOLOG SUBFAMILY C MEMBER 7"/>
    <property type="match status" value="1"/>
</dbReference>
<name>A0A8T1TS78_9STRA</name>
<feature type="region of interest" description="Disordered" evidence="2">
    <location>
        <begin position="820"/>
        <end position="860"/>
    </location>
</feature>
<feature type="region of interest" description="Disordered" evidence="2">
    <location>
        <begin position="944"/>
        <end position="992"/>
    </location>
</feature>
<feature type="compositionally biased region" description="Polar residues" evidence="2">
    <location>
        <begin position="832"/>
        <end position="847"/>
    </location>
</feature>
<feature type="repeat" description="TPR" evidence="1">
    <location>
        <begin position="1340"/>
        <end position="1373"/>
    </location>
</feature>
<dbReference type="EMBL" id="JAENGZ010002071">
    <property type="protein sequence ID" value="KAG6944984.1"/>
    <property type="molecule type" value="Genomic_DNA"/>
</dbReference>
<dbReference type="PANTHER" id="PTHR44200:SF1">
    <property type="entry name" value="DNAJ HOMOLOG SUBFAMILY C MEMBER 7"/>
    <property type="match status" value="1"/>
</dbReference>
<sequence>MATIHPETDGADVALEKLIASMYIILSSRGVLVVSLAPPSMKPRFISNNSLHFCTLSRRKKRSGVFHPQETTAMDDDAMTSLLFEGQGRAISAATSARSEASTSPSSLNSMDQTAMRTLPNANKVLAFLHSVFGLCQQVRDRPRACLQAHARLHQAFLRIASAAKHGSLPVGFRLSHFIVLLNQLKAVLDQHLKLPNLVAKVAASRRLLSGLARVHHELNVLLVDNSLASATSSLLEWKQQFASNRLQDEKALHDTLMALLSTSTFVNKEFPSERRQALVLLELVAEFAANDPPRGHSSQLLETLKMTHRRISNLCDLHLRRVPRWFLPGCEVDFSLTEHTIGHSRGSFGSTLHRGEAYRYNYNSEGALSSATSTVAVKCLWALPDVQYQFVEQLFGRSGVAKWTRVRHPNVVTVRGASHAATPPYLVRDFTTYGGLTSYLAALETRAKQCAGPESSGKMETLTWQLLYGASRGLLHLHEQHSIVHGGLRCNNILVDKKGRAVIADFGLYTLACDARDSGLTEYFQLDVFDADAEELIRWQAPECLREHVAYRESLRSLSETGSALVSSGSSASATSFATDVYAFGMCILEALTRTVPWAGLDIAKIRTLKGNLGLLPPRPKYISVQAWTLIEKMCAADPKQRITLSEASQELKRLGYGNRVFNRSRNSSSKDLEGLETDSVAKVDRVSNVLEEVAQKLQHLSSESRSRGSSATDLKTMEADAVAKVEHVSTSLGEVSQKLKVISDRSRNGSAADLGEIEEQASQKLVCVSSLLNIASQELKRLGMGDRASSESRNSSAQDLVAMAQEALAKLTLLSSEDPAEASEEAQSLIPDQSTSADNEPTVSPTAGPPVSPPSVRAKSVEELAAVTDLSAPSDASTVEQTGRRVKDSVSARRQRYSNPVVGGLYDPAVVHEEGSGNLWVSEEEAKATVPCSREVVRSLHGALVEEDSDNVDDKSTSTDDSAEASPAPEINSNRSTYEQPEQEMDSDTGSFKDAITEEDSAVLLSSDEEEGVTTGESSMDDEALMIVPAEFQTARSYDEDVDPASPLHAVIGLLESLRTEEPDEARFVETLVAMKEDLELSTAWTIVEREGLLTLMELVWRNHSETCTIHALELLQLISILSPDFVTVLVESKLVKILLAVVKHRSSPQQVDLAASFLLEIIAENDEAKRQLWKCRGVGVMEDSLVIDRRLVQEVKSTMAKFKRSEGYKSLEDGEYHLAIDKFTEAIALDRKRAGYYGDRSLAYMEASMFKKAADDAYRCMRYNPYDVTGYLRHGVALKAMGKYKEAIASLRKGTEVDPKFTKIRDALAEAEKLHKTRLKGGDGATALRRMTAAESAKLKKKDGDDALRKKDFPLAIECYSEALELDPKNDWVYLHRSIAHAARGDHSKAIEDASRCIRINYRQVEGYYRLALALHAAGQHDQALSTLYRGQEVDPRHAGITRFISQLEAEEAKAAGLPLTEWFKEKGYRAFQLRSYEDAIKYYTKAIDASQSDDDDVVMHCYLYRSRANQTRGEFSAVIADCTYVLERRPKNVFARLRRADAYEQQRDFHMALKDIRELVALNPDYEDAHARLRSLEHRCRLLPGASEHKGVVEVDL</sequence>
<dbReference type="PROSITE" id="PS50011">
    <property type="entry name" value="PROTEIN_KINASE_DOM"/>
    <property type="match status" value="1"/>
</dbReference>
<keyword evidence="1" id="KW-0802">TPR repeat</keyword>
<evidence type="ECO:0000313" key="5">
    <source>
        <dbReference type="Proteomes" id="UP000688947"/>
    </source>
</evidence>
<feature type="compositionally biased region" description="Polar residues" evidence="2">
    <location>
        <begin position="973"/>
        <end position="982"/>
    </location>
</feature>
<gene>
    <name evidence="4" type="ORF">JG687_00017584</name>
</gene>
<dbReference type="InterPro" id="IPR000719">
    <property type="entry name" value="Prot_kinase_dom"/>
</dbReference>
<evidence type="ECO:0000256" key="2">
    <source>
        <dbReference type="SAM" id="MobiDB-lite"/>
    </source>
</evidence>
<dbReference type="InterPro" id="IPR001245">
    <property type="entry name" value="Ser-Thr/Tyr_kinase_cat_dom"/>
</dbReference>
<dbReference type="InterPro" id="IPR052758">
    <property type="entry name" value="SRC_co-chaperone"/>
</dbReference>
<reference evidence="4" key="1">
    <citation type="submission" date="2021-01" db="EMBL/GenBank/DDBJ databases">
        <title>Phytophthora aleatoria, a newly-described species from Pinus radiata is distinct from Phytophthora cactorum isolates based on comparative genomics.</title>
        <authorList>
            <person name="Mcdougal R."/>
            <person name="Panda P."/>
            <person name="Williams N."/>
            <person name="Studholme D.J."/>
        </authorList>
    </citation>
    <scope>NUCLEOTIDE SEQUENCE</scope>
    <source>
        <strain evidence="4">NZFS 3830</strain>
    </source>
</reference>
<dbReference type="VEuPathDB" id="FungiDB:PC110_g3523"/>